<evidence type="ECO:0000313" key="4">
    <source>
        <dbReference type="Proteomes" id="UP000503840"/>
    </source>
</evidence>
<dbReference type="SUPFAM" id="SSF53850">
    <property type="entry name" value="Periplasmic binding protein-like II"/>
    <property type="match status" value="1"/>
</dbReference>
<comment type="caution">
    <text evidence="3">The sequence shown here is derived from an EMBL/GenBank/DDBJ whole genome shotgun (WGS) entry which is preliminary data.</text>
</comment>
<dbReference type="AlphaFoldDB" id="A0A7J0BJ23"/>
<sequence length="449" mass="49750">MGCLCVEHNVGWKKRVLALLLLMGVALAAAPEKAVAARLQILTSFSPAFYEPFIQRFNALHPDIEVAILNKKTTSAIDEVVRGNSRQFDLFWSSSPDAFEILKSSRKLRRSSLGRQHKVLFAGDLSVDDPEGYYFGFALSGVGWMWNQSYLRKEGLKPPQGWADMANPAYYNHMAMSTPTQSGSTHLIVETLLQGMGWEKGWAHLMHIAGNLVTLSARSFSVPEGVKSGLFGMGLVIDILGRPQDMSNLSFRYGEPVFLVAASIAALKNGANTKEAELFIDFVLSPEGQDILLMPGVNRLPVSQAIYDSGKLESSALLALIKAGKSRPYDAYTAQLRYGLVNRMFDELITFKLPERRRIWKRLITLSKQDDANTPAVANVREKVYALLGEIPVTEAQSRDAEFAGIFSSPSSARTGGTVMQGQIEQWQRFVNERLIKAKELLDTVSVKK</sequence>
<dbReference type="Proteomes" id="UP000503840">
    <property type="component" value="Unassembled WGS sequence"/>
</dbReference>
<feature type="signal peptide" evidence="2">
    <location>
        <begin position="1"/>
        <end position="28"/>
    </location>
</feature>
<dbReference type="Gene3D" id="3.40.190.10">
    <property type="entry name" value="Periplasmic binding protein-like II"/>
    <property type="match status" value="2"/>
</dbReference>
<evidence type="ECO:0000313" key="3">
    <source>
        <dbReference type="EMBL" id="GFM33232.1"/>
    </source>
</evidence>
<accession>A0A7J0BJ23</accession>
<reference evidence="3 4" key="1">
    <citation type="submission" date="2020-05" db="EMBL/GenBank/DDBJ databases">
        <title>Draft genome sequence of Desulfovibrio sp. strain HN2T.</title>
        <authorList>
            <person name="Ueno A."/>
            <person name="Tamazawa S."/>
            <person name="Tamamura S."/>
            <person name="Murakami T."/>
            <person name="Kiyama T."/>
            <person name="Inomata H."/>
            <person name="Amano Y."/>
            <person name="Miyakawa K."/>
            <person name="Tamaki H."/>
            <person name="Naganuma T."/>
            <person name="Kaneko K."/>
        </authorList>
    </citation>
    <scope>NUCLEOTIDE SEQUENCE [LARGE SCALE GENOMIC DNA]</scope>
    <source>
        <strain evidence="3 4">HN2</strain>
    </source>
</reference>
<gene>
    <name evidence="3" type="primary">cheB</name>
    <name evidence="3" type="ORF">DSM101010T_15970</name>
</gene>
<feature type="chain" id="PRO_5029709535" evidence="2">
    <location>
        <begin position="29"/>
        <end position="449"/>
    </location>
</feature>
<dbReference type="PANTHER" id="PTHR30006:SF25">
    <property type="entry name" value="PHOSPHOGLYCERATE TRANSPORT REGULATORY PROTEIN PGTC"/>
    <property type="match status" value="1"/>
</dbReference>
<keyword evidence="3" id="KW-0449">Lipoprotein</keyword>
<proteinExistence type="predicted"/>
<protein>
    <submittedName>
        <fullName evidence="3">Regulatory lipoprotein</fullName>
    </submittedName>
</protein>
<dbReference type="GO" id="GO:0030288">
    <property type="term" value="C:outer membrane-bounded periplasmic space"/>
    <property type="evidence" value="ECO:0007669"/>
    <property type="project" value="TreeGrafter"/>
</dbReference>
<name>A0A7J0BJ23_9BACT</name>
<organism evidence="3 4">
    <name type="scientific">Desulfovibrio subterraneus</name>
    <dbReference type="NCBI Taxonomy" id="2718620"/>
    <lineage>
        <taxon>Bacteria</taxon>
        <taxon>Pseudomonadati</taxon>
        <taxon>Thermodesulfobacteriota</taxon>
        <taxon>Desulfovibrionia</taxon>
        <taxon>Desulfovibrionales</taxon>
        <taxon>Desulfovibrionaceae</taxon>
        <taxon>Desulfovibrio</taxon>
    </lineage>
</organism>
<dbReference type="RefSeq" id="WP_174404904.1">
    <property type="nucleotide sequence ID" value="NZ_BLVO01000013.1"/>
</dbReference>
<keyword evidence="4" id="KW-1185">Reference proteome</keyword>
<dbReference type="Pfam" id="PF13343">
    <property type="entry name" value="SBP_bac_6"/>
    <property type="match status" value="1"/>
</dbReference>
<dbReference type="PANTHER" id="PTHR30006">
    <property type="entry name" value="THIAMINE-BINDING PERIPLASMIC PROTEIN-RELATED"/>
    <property type="match status" value="1"/>
</dbReference>
<evidence type="ECO:0000256" key="2">
    <source>
        <dbReference type="SAM" id="SignalP"/>
    </source>
</evidence>
<evidence type="ECO:0000256" key="1">
    <source>
        <dbReference type="ARBA" id="ARBA00022729"/>
    </source>
</evidence>
<keyword evidence="1 2" id="KW-0732">Signal</keyword>
<dbReference type="EMBL" id="BLVO01000013">
    <property type="protein sequence ID" value="GFM33232.1"/>
    <property type="molecule type" value="Genomic_DNA"/>
</dbReference>